<dbReference type="SUPFAM" id="SSF52540">
    <property type="entry name" value="P-loop containing nucleoside triphosphate hydrolases"/>
    <property type="match status" value="1"/>
</dbReference>
<dbReference type="AlphaFoldDB" id="Q1EJR7"/>
<dbReference type="PANTHER" id="PTHR11017">
    <property type="entry name" value="LEUCINE-RICH REPEAT-CONTAINING PROTEIN"/>
    <property type="match status" value="1"/>
</dbReference>
<dbReference type="PANTHER" id="PTHR11017:SF385">
    <property type="entry name" value="DISEASE RESISTANCE PROTEIN (TIR-NBS-LRR CLASS)-RELATED"/>
    <property type="match status" value="1"/>
</dbReference>
<dbReference type="Pfam" id="PF00931">
    <property type="entry name" value="NB-ARC"/>
    <property type="match status" value="1"/>
</dbReference>
<evidence type="ECO:0000313" key="2">
    <source>
        <dbReference type="EMBL" id="CAK29485.1"/>
    </source>
</evidence>
<accession>Q1EJR7</accession>
<reference evidence="2" key="1">
    <citation type="thesis" date="2004" institute="Department of Molecular Plant Breeding" country="University of Hanover, Hannover, Germany">
        <title>Molekulargenetische Charakterisierung von Resistenzgenanaloga im Rosengenom als Basis fuer die Resistenzzuechtung.</title>
        <authorList>
            <person name="Hattendorf A."/>
        </authorList>
    </citation>
    <scope>NUCLEOTIDE SEQUENCE</scope>
</reference>
<protein>
    <submittedName>
        <fullName evidence="2">Putative black spot resistance protein brp41</fullName>
    </submittedName>
</protein>
<organism evidence="2">
    <name type="scientific">Rosa hybrid cultivar</name>
    <dbReference type="NCBI Taxonomy" id="128735"/>
    <lineage>
        <taxon>Eukaryota</taxon>
        <taxon>Viridiplantae</taxon>
        <taxon>Streptophyta</taxon>
        <taxon>Embryophyta</taxon>
        <taxon>Tracheophyta</taxon>
        <taxon>Spermatophyta</taxon>
        <taxon>Magnoliopsida</taxon>
        <taxon>eudicotyledons</taxon>
        <taxon>Gunneridae</taxon>
        <taxon>Pentapetalae</taxon>
        <taxon>rosids</taxon>
        <taxon>fabids</taxon>
        <taxon>Rosales</taxon>
        <taxon>Rosaceae</taxon>
        <taxon>Rosoideae</taxon>
        <taxon>Rosoideae incertae sedis</taxon>
        <taxon>Rosa</taxon>
    </lineage>
</organism>
<dbReference type="EMBL" id="AM268395">
    <property type="protein sequence ID" value="CAK29485.1"/>
    <property type="molecule type" value="Genomic_DNA"/>
</dbReference>
<name>Q1EJR7_ROSHC</name>
<sequence>GGMGKTTIASAVYDEIAPQFEHCCFLENINEGFTKHGAVYMQAKLLSGMLKEKMQSLGNLNAGYNMMMEKLGMKKVLVVFDDVHNTTQIEALLGKPYSFGCGSRIIITTRKETIMSGCQIYCPNLLDDEAVKLFRHFAFRTINCSDEYDLLSRRAIGCAQRLPLALKVLGSFLFDKSIEEWEVALKGLERFSSRGVESVFFKSFDDLHDSEKTIFLDIACF</sequence>
<dbReference type="InterPro" id="IPR002182">
    <property type="entry name" value="NB-ARC"/>
</dbReference>
<feature type="non-terminal residue" evidence="2">
    <location>
        <position position="221"/>
    </location>
</feature>
<dbReference type="GO" id="GO:0043531">
    <property type="term" value="F:ADP binding"/>
    <property type="evidence" value="ECO:0007669"/>
    <property type="project" value="InterPro"/>
</dbReference>
<evidence type="ECO:0000259" key="1">
    <source>
        <dbReference type="Pfam" id="PF00931"/>
    </source>
</evidence>
<gene>
    <name evidence="2" type="primary">brp41</name>
</gene>
<proteinExistence type="predicted"/>
<reference evidence="2" key="2">
    <citation type="journal article" date="2007" name="Physiol. Plantarum">
        <title>Molecular characterization of NBS-LRR-RGAs in the rose genome.</title>
        <authorList>
            <person name="Hattendorf A."/>
            <person name="Debener T."/>
        </authorList>
    </citation>
    <scope>NUCLEOTIDE SEQUENCE</scope>
</reference>
<dbReference type="GO" id="GO:0006952">
    <property type="term" value="P:defense response"/>
    <property type="evidence" value="ECO:0007669"/>
    <property type="project" value="InterPro"/>
</dbReference>
<dbReference type="InterPro" id="IPR044974">
    <property type="entry name" value="Disease_R_plants"/>
</dbReference>
<dbReference type="InterPro" id="IPR027417">
    <property type="entry name" value="P-loop_NTPase"/>
</dbReference>
<dbReference type="Gene3D" id="1.10.8.430">
    <property type="entry name" value="Helical domain of apoptotic protease-activating factors"/>
    <property type="match status" value="1"/>
</dbReference>
<dbReference type="Gene3D" id="3.40.50.300">
    <property type="entry name" value="P-loop containing nucleotide triphosphate hydrolases"/>
    <property type="match status" value="1"/>
</dbReference>
<feature type="non-terminal residue" evidence="2">
    <location>
        <position position="1"/>
    </location>
</feature>
<dbReference type="PRINTS" id="PR00364">
    <property type="entry name" value="DISEASERSIST"/>
</dbReference>
<dbReference type="InterPro" id="IPR042197">
    <property type="entry name" value="Apaf_helical"/>
</dbReference>
<feature type="domain" description="NB-ARC" evidence="1">
    <location>
        <begin position="1"/>
        <end position="140"/>
    </location>
</feature>